<dbReference type="EMBL" id="SMKA01000110">
    <property type="protein sequence ID" value="TDC26385.1"/>
    <property type="molecule type" value="Genomic_DNA"/>
</dbReference>
<proteinExistence type="predicted"/>
<name>A0A4V2XQK3_9ACTN</name>
<evidence type="ECO:0000313" key="2">
    <source>
        <dbReference type="EMBL" id="TDC26385.1"/>
    </source>
</evidence>
<dbReference type="InterPro" id="IPR017517">
    <property type="entry name" value="Maleyloyr_isom"/>
</dbReference>
<reference evidence="2 3" key="1">
    <citation type="submission" date="2019-03" db="EMBL/GenBank/DDBJ databases">
        <title>Draft genome sequences of novel Actinobacteria.</title>
        <authorList>
            <person name="Sahin N."/>
            <person name="Ay H."/>
            <person name="Saygin H."/>
        </authorList>
    </citation>
    <scope>NUCLEOTIDE SEQUENCE [LARGE SCALE GENOMIC DNA]</scope>
    <source>
        <strain evidence="2 3">JCM 30547</strain>
    </source>
</reference>
<keyword evidence="3" id="KW-1185">Reference proteome</keyword>
<accession>A0A4V2XQK3</accession>
<dbReference type="GO" id="GO:0046872">
    <property type="term" value="F:metal ion binding"/>
    <property type="evidence" value="ECO:0007669"/>
    <property type="project" value="InterPro"/>
</dbReference>
<dbReference type="SUPFAM" id="SSF109854">
    <property type="entry name" value="DinB/YfiT-like putative metalloenzymes"/>
    <property type="match status" value="1"/>
</dbReference>
<dbReference type="NCBIfam" id="TIGR03086">
    <property type="entry name" value="TIGR03086 family metal-binding protein"/>
    <property type="match status" value="1"/>
</dbReference>
<sequence>MELLVAASAEFERVVQELPDESWHLPTPCEVDVHELVEHVVGGNRFAVAALSGVSAAEAWAIIRAQGFGPELEVVQESAAAQIAAFQAAPEDQVVHHPNGDIPAEAFLRYRLVDLVVHAWDLLSAAQLPEMVDAQVTEGVWRVIEPRLSEMLAFGSYGDGPSGVVPSEAPAQQKLLDAFGRRPV</sequence>
<dbReference type="Proteomes" id="UP000295075">
    <property type="component" value="Unassembled WGS sequence"/>
</dbReference>
<dbReference type="InterPro" id="IPR024344">
    <property type="entry name" value="MDMPI_metal-binding"/>
</dbReference>
<protein>
    <submittedName>
        <fullName evidence="2">TIGR03086 family protein</fullName>
    </submittedName>
</protein>
<dbReference type="Gene3D" id="1.20.120.450">
    <property type="entry name" value="dinb family like domain"/>
    <property type="match status" value="1"/>
</dbReference>
<comment type="caution">
    <text evidence="2">The sequence shown here is derived from an EMBL/GenBank/DDBJ whole genome shotgun (WGS) entry which is preliminary data.</text>
</comment>
<dbReference type="Pfam" id="PF11716">
    <property type="entry name" value="MDMPI_N"/>
    <property type="match status" value="1"/>
</dbReference>
<dbReference type="OrthoDB" id="5185819at2"/>
<organism evidence="2 3">
    <name type="scientific">Kribbella albertanoniae</name>
    <dbReference type="NCBI Taxonomy" id="1266829"/>
    <lineage>
        <taxon>Bacteria</taxon>
        <taxon>Bacillati</taxon>
        <taxon>Actinomycetota</taxon>
        <taxon>Actinomycetes</taxon>
        <taxon>Propionibacteriales</taxon>
        <taxon>Kribbellaceae</taxon>
        <taxon>Kribbella</taxon>
    </lineage>
</organism>
<dbReference type="NCBIfam" id="TIGR03083">
    <property type="entry name" value="maleylpyruvate isomerase family mycothiol-dependent enzyme"/>
    <property type="match status" value="1"/>
</dbReference>
<feature type="domain" description="Mycothiol-dependent maleylpyruvate isomerase metal-binding" evidence="1">
    <location>
        <begin position="6"/>
        <end position="122"/>
    </location>
</feature>
<evidence type="ECO:0000259" key="1">
    <source>
        <dbReference type="Pfam" id="PF11716"/>
    </source>
</evidence>
<dbReference type="InterPro" id="IPR034660">
    <property type="entry name" value="DinB/YfiT-like"/>
</dbReference>
<dbReference type="AlphaFoldDB" id="A0A4V2XQK3"/>
<evidence type="ECO:0000313" key="3">
    <source>
        <dbReference type="Proteomes" id="UP000295075"/>
    </source>
</evidence>
<dbReference type="InterPro" id="IPR017520">
    <property type="entry name" value="CHP03086"/>
</dbReference>
<gene>
    <name evidence="2" type="ORF">E1261_22650</name>
</gene>